<dbReference type="GO" id="GO:0030100">
    <property type="term" value="P:regulation of endocytosis"/>
    <property type="evidence" value="ECO:0007669"/>
    <property type="project" value="TreeGrafter"/>
</dbReference>
<comment type="caution">
    <text evidence="8">The sequence shown here is derived from an EMBL/GenBank/DDBJ whole genome shotgun (WGS) entry which is preliminary data.</text>
</comment>
<dbReference type="GO" id="GO:0005096">
    <property type="term" value="F:GTPase activator activity"/>
    <property type="evidence" value="ECO:0007669"/>
    <property type="project" value="UniProtKB-KW"/>
</dbReference>
<dbReference type="AlphaFoldDB" id="A0A1R2ASZ7"/>
<feature type="region of interest" description="Disordered" evidence="6">
    <location>
        <begin position="165"/>
        <end position="185"/>
    </location>
</feature>
<evidence type="ECO:0000256" key="1">
    <source>
        <dbReference type="ARBA" id="ARBA00022468"/>
    </source>
</evidence>
<dbReference type="InterPro" id="IPR001164">
    <property type="entry name" value="ArfGAP_dom"/>
</dbReference>
<dbReference type="PROSITE" id="PS50115">
    <property type="entry name" value="ARFGAP"/>
    <property type="match status" value="1"/>
</dbReference>
<feature type="domain" description="Arf-GAP" evidence="7">
    <location>
        <begin position="10"/>
        <end position="124"/>
    </location>
</feature>
<name>A0A1R2ASZ7_9CILI</name>
<keyword evidence="9" id="KW-1185">Reference proteome</keyword>
<dbReference type="InterPro" id="IPR037278">
    <property type="entry name" value="ARFGAP/RecO"/>
</dbReference>
<dbReference type="EMBL" id="MPUH01001471">
    <property type="protein sequence ID" value="OMJ67585.1"/>
    <property type="molecule type" value="Genomic_DNA"/>
</dbReference>
<dbReference type="InterPro" id="IPR038508">
    <property type="entry name" value="ArfGAP_dom_sf"/>
</dbReference>
<dbReference type="SUPFAM" id="SSF57863">
    <property type="entry name" value="ArfGap/RecO-like zinc finger"/>
    <property type="match status" value="1"/>
</dbReference>
<accession>A0A1R2ASZ7</accession>
<evidence type="ECO:0000313" key="8">
    <source>
        <dbReference type="EMBL" id="OMJ67585.1"/>
    </source>
</evidence>
<dbReference type="Gene3D" id="1.10.220.150">
    <property type="entry name" value="Arf GTPase activating protein"/>
    <property type="match status" value="1"/>
</dbReference>
<proteinExistence type="predicted"/>
<keyword evidence="1" id="KW-0343">GTPase activation</keyword>
<keyword evidence="3 5" id="KW-0863">Zinc-finger</keyword>
<dbReference type="Proteomes" id="UP000187209">
    <property type="component" value="Unassembled WGS sequence"/>
</dbReference>
<evidence type="ECO:0000256" key="6">
    <source>
        <dbReference type="SAM" id="MobiDB-lite"/>
    </source>
</evidence>
<dbReference type="GO" id="GO:0008270">
    <property type="term" value="F:zinc ion binding"/>
    <property type="evidence" value="ECO:0007669"/>
    <property type="project" value="UniProtKB-KW"/>
</dbReference>
<reference evidence="8 9" key="1">
    <citation type="submission" date="2016-11" db="EMBL/GenBank/DDBJ databases">
        <title>The macronuclear genome of Stentor coeruleus: a giant cell with tiny introns.</title>
        <authorList>
            <person name="Slabodnick M."/>
            <person name="Ruby J.G."/>
            <person name="Reiff S.B."/>
            <person name="Swart E.C."/>
            <person name="Gosai S."/>
            <person name="Prabakaran S."/>
            <person name="Witkowska E."/>
            <person name="Larue G.E."/>
            <person name="Fisher S."/>
            <person name="Freeman R.M."/>
            <person name="Gunawardena J."/>
            <person name="Chu W."/>
            <person name="Stover N.A."/>
            <person name="Gregory B.D."/>
            <person name="Nowacki M."/>
            <person name="Derisi J."/>
            <person name="Roy S.W."/>
            <person name="Marshall W.F."/>
            <person name="Sood P."/>
        </authorList>
    </citation>
    <scope>NUCLEOTIDE SEQUENCE [LARGE SCALE GENOMIC DNA]</scope>
    <source>
        <strain evidence="8">WM001</strain>
    </source>
</reference>
<evidence type="ECO:0000256" key="3">
    <source>
        <dbReference type="ARBA" id="ARBA00022771"/>
    </source>
</evidence>
<dbReference type="Pfam" id="PF01412">
    <property type="entry name" value="ArfGap"/>
    <property type="match status" value="1"/>
</dbReference>
<evidence type="ECO:0000313" key="9">
    <source>
        <dbReference type="Proteomes" id="UP000187209"/>
    </source>
</evidence>
<organism evidence="8 9">
    <name type="scientific">Stentor coeruleus</name>
    <dbReference type="NCBI Taxonomy" id="5963"/>
    <lineage>
        <taxon>Eukaryota</taxon>
        <taxon>Sar</taxon>
        <taxon>Alveolata</taxon>
        <taxon>Ciliophora</taxon>
        <taxon>Postciliodesmatophora</taxon>
        <taxon>Heterotrichea</taxon>
        <taxon>Heterotrichida</taxon>
        <taxon>Stentoridae</taxon>
        <taxon>Stentor</taxon>
    </lineage>
</organism>
<keyword evidence="2" id="KW-0479">Metal-binding</keyword>
<dbReference type="PANTHER" id="PTHR46395">
    <property type="entry name" value="ADP-RIBOSYLATION FACTOR GTPASE-ACTIVATING PROTEIN 1"/>
    <property type="match status" value="1"/>
</dbReference>
<dbReference type="PANTHER" id="PTHR46395:SF1">
    <property type="entry name" value="ADP-RIBOSYLATION FACTOR GTPASE-ACTIVATING PROTEIN 1"/>
    <property type="match status" value="1"/>
</dbReference>
<protein>
    <recommendedName>
        <fullName evidence="7">Arf-GAP domain-containing protein</fullName>
    </recommendedName>
</protein>
<dbReference type="SMART" id="SM00105">
    <property type="entry name" value="ArfGap"/>
    <property type="match status" value="1"/>
</dbReference>
<sequence>MMIFQNLSPQQQLLDLRNQDENSSCMDCSSANPDFASPTYGIFICYSCYKRHLILGPSISQVKNLQCNWSLEDIKAMQTGGNSAFLTFLNYYKISSAPIEYKYRTSAAAYYKDMLNYISKGQEYNRELLTISKGQEEIFQANLTPYEVVEIIDFISKDEKENKLGFEGNSEEEKMDMENKRENPEEEFKDIEIKREVFEDELRNIDIKENNFEPEKKPLPPAPYFLKRLENNMLKVFSKVSSTNLGTFVENIGQKLIQFSGQVPLDVKELDKLSANQKKPR</sequence>
<dbReference type="GO" id="GO:0000139">
    <property type="term" value="C:Golgi membrane"/>
    <property type="evidence" value="ECO:0007669"/>
    <property type="project" value="TreeGrafter"/>
</dbReference>
<dbReference type="GO" id="GO:0032012">
    <property type="term" value="P:regulation of ARF protein signal transduction"/>
    <property type="evidence" value="ECO:0007669"/>
    <property type="project" value="TreeGrafter"/>
</dbReference>
<evidence type="ECO:0000256" key="5">
    <source>
        <dbReference type="PROSITE-ProRule" id="PRU00288"/>
    </source>
</evidence>
<gene>
    <name evidence="8" type="ORF">SteCoe_35208</name>
</gene>
<dbReference type="PRINTS" id="PR00405">
    <property type="entry name" value="REVINTRACTNG"/>
</dbReference>
<evidence type="ECO:0000259" key="7">
    <source>
        <dbReference type="PROSITE" id="PS50115"/>
    </source>
</evidence>
<keyword evidence="4" id="KW-0862">Zinc</keyword>
<evidence type="ECO:0000256" key="2">
    <source>
        <dbReference type="ARBA" id="ARBA00022723"/>
    </source>
</evidence>
<dbReference type="OrthoDB" id="73919at2759"/>
<evidence type="ECO:0000256" key="4">
    <source>
        <dbReference type="ARBA" id="ARBA00022833"/>
    </source>
</evidence>